<dbReference type="AlphaFoldDB" id="A0A5M6I694"/>
<evidence type="ECO:0000313" key="4">
    <source>
        <dbReference type="Proteomes" id="UP000324065"/>
    </source>
</evidence>
<keyword evidence="4" id="KW-1185">Reference proteome</keyword>
<sequence>MTSDSLMIPTAAEASTTEGAGGTGTATATPIDLEHEAGFGLLDAAAVIVVVALAAAYLWRTMFGRRRKGCASCGSSSGCAVANTPTDCRCDPPR</sequence>
<organism evidence="3 4">
    <name type="scientific">Roseospira marina</name>
    <dbReference type="NCBI Taxonomy" id="140057"/>
    <lineage>
        <taxon>Bacteria</taxon>
        <taxon>Pseudomonadati</taxon>
        <taxon>Pseudomonadota</taxon>
        <taxon>Alphaproteobacteria</taxon>
        <taxon>Rhodospirillales</taxon>
        <taxon>Rhodospirillaceae</taxon>
        <taxon>Roseospira</taxon>
    </lineage>
</organism>
<feature type="region of interest" description="Disordered" evidence="1">
    <location>
        <begin position="1"/>
        <end position="28"/>
    </location>
</feature>
<name>A0A5M6I694_9PROT</name>
<feature type="transmembrane region" description="Helical" evidence="2">
    <location>
        <begin position="39"/>
        <end position="59"/>
    </location>
</feature>
<comment type="caution">
    <text evidence="3">The sequence shown here is derived from an EMBL/GenBank/DDBJ whole genome shotgun (WGS) entry which is preliminary data.</text>
</comment>
<evidence type="ECO:0000256" key="1">
    <source>
        <dbReference type="SAM" id="MobiDB-lite"/>
    </source>
</evidence>
<evidence type="ECO:0000256" key="2">
    <source>
        <dbReference type="SAM" id="Phobius"/>
    </source>
</evidence>
<dbReference type="RefSeq" id="WP_150064181.1">
    <property type="nucleotide sequence ID" value="NZ_JACHII010000035.1"/>
</dbReference>
<proteinExistence type="predicted"/>
<keyword evidence="2" id="KW-0812">Transmembrane</keyword>
<dbReference type="EMBL" id="VWPJ01000037">
    <property type="protein sequence ID" value="KAA5603259.1"/>
    <property type="molecule type" value="Genomic_DNA"/>
</dbReference>
<protein>
    <submittedName>
        <fullName evidence="3">FeoB-associated Cys-rich membrane protein</fullName>
    </submittedName>
</protein>
<keyword evidence="2" id="KW-0472">Membrane</keyword>
<dbReference type="Proteomes" id="UP000324065">
    <property type="component" value="Unassembled WGS sequence"/>
</dbReference>
<gene>
    <name evidence="3" type="ORF">F1188_19790</name>
</gene>
<reference evidence="3 4" key="1">
    <citation type="submission" date="2019-09" db="EMBL/GenBank/DDBJ databases">
        <title>Genome sequence of Roseospira marina, one of the more divergent members of the non-sulfur purple photosynthetic bacterial family, the Rhodospirillaceae.</title>
        <authorList>
            <person name="Meyer T."/>
            <person name="Kyndt J."/>
        </authorList>
    </citation>
    <scope>NUCLEOTIDE SEQUENCE [LARGE SCALE GENOMIC DNA]</scope>
    <source>
        <strain evidence="3 4">DSM 15113</strain>
    </source>
</reference>
<accession>A0A5M6I694</accession>
<dbReference type="Pfam" id="PF12669">
    <property type="entry name" value="FeoB_associated"/>
    <property type="match status" value="1"/>
</dbReference>
<evidence type="ECO:0000313" key="3">
    <source>
        <dbReference type="EMBL" id="KAA5603259.1"/>
    </source>
</evidence>
<keyword evidence="2" id="KW-1133">Transmembrane helix</keyword>